<dbReference type="InterPro" id="IPR004242">
    <property type="entry name" value="Transposase_21"/>
</dbReference>
<comment type="caution">
    <text evidence="1">The sequence shown here is derived from an EMBL/GenBank/DDBJ whole genome shotgun (WGS) entry which is preliminary data.</text>
</comment>
<gene>
    <name evidence="1" type="ORF">Dsin_025179</name>
</gene>
<evidence type="ECO:0000313" key="2">
    <source>
        <dbReference type="Proteomes" id="UP001281410"/>
    </source>
</evidence>
<dbReference type="EMBL" id="JANJYJ010000008">
    <property type="protein sequence ID" value="KAK3193869.1"/>
    <property type="molecule type" value="Genomic_DNA"/>
</dbReference>
<proteinExistence type="predicted"/>
<evidence type="ECO:0008006" key="3">
    <source>
        <dbReference type="Google" id="ProtNLM"/>
    </source>
</evidence>
<protein>
    <recommendedName>
        <fullName evidence="3">DUF4216 domain-containing protein</fullName>
    </recommendedName>
</protein>
<dbReference type="PANTHER" id="PTHR33018">
    <property type="entry name" value="OS10G0338966 PROTEIN-RELATED"/>
    <property type="match status" value="1"/>
</dbReference>
<dbReference type="Pfam" id="PF02992">
    <property type="entry name" value="Transposase_21"/>
    <property type="match status" value="1"/>
</dbReference>
<keyword evidence="2" id="KW-1185">Reference proteome</keyword>
<reference evidence="1" key="1">
    <citation type="journal article" date="2023" name="Plant J.">
        <title>Genome sequences and population genomics provide insights into the demographic history, inbreeding, and mutation load of two 'living fossil' tree species of Dipteronia.</title>
        <authorList>
            <person name="Feng Y."/>
            <person name="Comes H.P."/>
            <person name="Chen J."/>
            <person name="Zhu S."/>
            <person name="Lu R."/>
            <person name="Zhang X."/>
            <person name="Li P."/>
            <person name="Qiu J."/>
            <person name="Olsen K.M."/>
            <person name="Qiu Y."/>
        </authorList>
    </citation>
    <scope>NUCLEOTIDE SEQUENCE</scope>
    <source>
        <strain evidence="1">NBL</strain>
    </source>
</reference>
<accession>A0AAD9ZVM5</accession>
<dbReference type="PANTHER" id="PTHR33018:SF31">
    <property type="entry name" value="TRANSPOSASE, PTTA_EN_SPM, PLANT"/>
    <property type="match status" value="1"/>
</dbReference>
<dbReference type="Proteomes" id="UP001281410">
    <property type="component" value="Unassembled WGS sequence"/>
</dbReference>
<dbReference type="AlphaFoldDB" id="A0AAD9ZVM5"/>
<evidence type="ECO:0000313" key="1">
    <source>
        <dbReference type="EMBL" id="KAK3193869.1"/>
    </source>
</evidence>
<organism evidence="1 2">
    <name type="scientific">Dipteronia sinensis</name>
    <dbReference type="NCBI Taxonomy" id="43782"/>
    <lineage>
        <taxon>Eukaryota</taxon>
        <taxon>Viridiplantae</taxon>
        <taxon>Streptophyta</taxon>
        <taxon>Embryophyta</taxon>
        <taxon>Tracheophyta</taxon>
        <taxon>Spermatophyta</taxon>
        <taxon>Magnoliopsida</taxon>
        <taxon>eudicotyledons</taxon>
        <taxon>Gunneridae</taxon>
        <taxon>Pentapetalae</taxon>
        <taxon>rosids</taxon>
        <taxon>malvids</taxon>
        <taxon>Sapindales</taxon>
        <taxon>Sapindaceae</taxon>
        <taxon>Hippocastanoideae</taxon>
        <taxon>Acereae</taxon>
        <taxon>Dipteronia</taxon>
    </lineage>
</organism>
<sequence length="722" mass="82465">MKRKFIRLALLISGPNQPGNDIDVYLAPLIDDLKTLWEVGVEAYDAYKQKKFTLRALLLWTINDYPAYGNLSGCVVKGKYACPICGERTYNCRLKHEAIEFCIEYYCDMSAIGNPIEKDNVQVGNPLPSGRAVVVEIQELQQAHHYVLQNTIKVQSYIELAHGPRHLVIKGSGYDINNYRYHIYDRDNALVSQNSKVTIVATAMQIASAKDKNSVFGEMSFYGVIKEIWELDYHMFKIPVFKCDWVESNGGIKVDDLGYTLVDLNRVVMEPIDTPTSPKKARGMARLVINRANENKIVVPFDECGVPAGEEGQKLSTAIGILARTTIPLTYTDWRKVSDHVKEIMWECIIAIFEVDLRAKKKIIFSIGEKFQTFRNTLTTKYIIPFMNRPEALENPPLVYNFIQKSDWDSFVAIRRSEQFRVLHILTQAFGSKEHTGRVRGVGKFVTPTSYFHTPNLRADWVRDKKEWEKQKMGYDRRLADLEAKLLGRANDQQSPAAHFESHSSNFTPTMFSEGQMKGSHTITTKIKVEHTLCKSARDTIDNIVANGTILEHNVAEVLVSIDVILNEDALLPIPSEDYELFYVKDALGHHINWPSELVVEDSVIAVRKKVDETEKVKRPSKFSLGIENFVKKAWRVIAPGDVIRVNFDEGIFSLEYYCFFGMEEVTTMINMKELQQTSICLYMRHLYNNKIKGRSMVDTFGFFNPTEVFLAGGFNDTRRES</sequence>
<name>A0AAD9ZVM5_9ROSI</name>